<sequence>MQLSGANELLYAAKASYLYKAIKTKELVDSLKQPTLEKISKKLNIPINEINYQKIQDNIILTDTYSSRSTAVQGPPEGIQKLPSSISPLVKTNWGQDDPYNWAFREENKVDWIRTENNGKKMDALPVGCVNVALAQIMGYTHQKYTPPLTFTLPNSTMTYMPNFIKMTQKASINDLQGQAQMQVQYLMLNFYNMNKTTSKKDWDGAVLESGVSEENMLNTMNKFFKYNPKAPFDGDQVWASLRNNNPVLMLTTNHAFIISGLLITEKASQTRQMVKTNDLYWHANLGWADKNTGYYQLDGNARTFFEAGGVKEWCYKMDCIKNIRAK</sequence>
<dbReference type="InterPro" id="IPR044934">
    <property type="entry name" value="Streptopain_sf"/>
</dbReference>
<name>A0AA37KG32_9BACT</name>
<gene>
    <name evidence="1" type="ORF">CE91St7_13800</name>
</gene>
<organism evidence="1 2">
    <name type="scientific">Phocaeicola dorei</name>
    <dbReference type="NCBI Taxonomy" id="357276"/>
    <lineage>
        <taxon>Bacteria</taxon>
        <taxon>Pseudomonadati</taxon>
        <taxon>Bacteroidota</taxon>
        <taxon>Bacteroidia</taxon>
        <taxon>Bacteroidales</taxon>
        <taxon>Bacteroidaceae</taxon>
        <taxon>Phocaeicola</taxon>
    </lineage>
</organism>
<evidence type="ECO:0000313" key="1">
    <source>
        <dbReference type="EMBL" id="GKH80496.1"/>
    </source>
</evidence>
<dbReference type="GO" id="GO:0006508">
    <property type="term" value="P:proteolysis"/>
    <property type="evidence" value="ECO:0007669"/>
    <property type="project" value="InterPro"/>
</dbReference>
<proteinExistence type="predicted"/>
<dbReference type="InterPro" id="IPR000200">
    <property type="entry name" value="Peptidase_C10"/>
</dbReference>
<dbReference type="AlphaFoldDB" id="A0AA37KG32"/>
<accession>A0AA37KG32</accession>
<dbReference type="EMBL" id="BQOB01000001">
    <property type="protein sequence ID" value="GKH80496.1"/>
    <property type="molecule type" value="Genomic_DNA"/>
</dbReference>
<dbReference type="SUPFAM" id="SSF54001">
    <property type="entry name" value="Cysteine proteinases"/>
    <property type="match status" value="1"/>
</dbReference>
<reference evidence="1" key="1">
    <citation type="submission" date="2022-01" db="EMBL/GenBank/DDBJ databases">
        <title>Novel bile acid biosynthetic pathways are enriched in the microbiome of centenarians.</title>
        <authorList>
            <person name="Sato Y."/>
            <person name="Atarashi K."/>
            <person name="Plichta R.D."/>
            <person name="Arai Y."/>
            <person name="Sasajima S."/>
            <person name="Kearney M.S."/>
            <person name="Suda W."/>
            <person name="Takeshita K."/>
            <person name="Sasaki T."/>
            <person name="Okamoto S."/>
            <person name="Skelly N.A."/>
            <person name="Okamura Y."/>
            <person name="Vlamakis H."/>
            <person name="Li Y."/>
            <person name="Tanoue T."/>
            <person name="Takei H."/>
            <person name="Nittono H."/>
            <person name="Narushima S."/>
            <person name="Irie J."/>
            <person name="Itoh H."/>
            <person name="Moriya K."/>
            <person name="Sugiura Y."/>
            <person name="Suematsu M."/>
            <person name="Moritoki N."/>
            <person name="Shibata S."/>
            <person name="Littman R.D."/>
            <person name="Fischbach A.M."/>
            <person name="Uwamino Y."/>
            <person name="Inoue T."/>
            <person name="Honda A."/>
            <person name="Hattori M."/>
            <person name="Murai T."/>
            <person name="Xavier J.R."/>
            <person name="Hirose N."/>
            <person name="Honda K."/>
        </authorList>
    </citation>
    <scope>NUCLEOTIDE SEQUENCE</scope>
    <source>
        <strain evidence="1">CE91-St7</strain>
    </source>
</reference>
<dbReference type="Gene3D" id="3.90.70.50">
    <property type="entry name" value="Peptidase C10, streptopain"/>
    <property type="match status" value="1"/>
</dbReference>
<dbReference type="InterPro" id="IPR038765">
    <property type="entry name" value="Papain-like_cys_pep_sf"/>
</dbReference>
<protein>
    <recommendedName>
        <fullName evidence="3">Spi protease inhibitor domain-containing protein</fullName>
    </recommendedName>
</protein>
<comment type="caution">
    <text evidence="1">The sequence shown here is derived from an EMBL/GenBank/DDBJ whole genome shotgun (WGS) entry which is preliminary data.</text>
</comment>
<dbReference type="Pfam" id="PF01640">
    <property type="entry name" value="Peptidase_C10"/>
    <property type="match status" value="1"/>
</dbReference>
<evidence type="ECO:0008006" key="3">
    <source>
        <dbReference type="Google" id="ProtNLM"/>
    </source>
</evidence>
<dbReference type="Proteomes" id="UP001055104">
    <property type="component" value="Unassembled WGS sequence"/>
</dbReference>
<dbReference type="RefSeq" id="WP_229054524.1">
    <property type="nucleotide sequence ID" value="NZ_BQOA01000001.1"/>
</dbReference>
<dbReference type="GO" id="GO:0008234">
    <property type="term" value="F:cysteine-type peptidase activity"/>
    <property type="evidence" value="ECO:0007669"/>
    <property type="project" value="InterPro"/>
</dbReference>
<evidence type="ECO:0000313" key="2">
    <source>
        <dbReference type="Proteomes" id="UP001055104"/>
    </source>
</evidence>